<evidence type="ECO:0000256" key="3">
    <source>
        <dbReference type="SAM" id="MobiDB-lite"/>
    </source>
</evidence>
<dbReference type="Gene3D" id="1.10.10.60">
    <property type="entry name" value="Homeodomain-like"/>
    <property type="match status" value="1"/>
</dbReference>
<evidence type="ECO:0000313" key="5">
    <source>
        <dbReference type="EMBL" id="GAN10431.1"/>
    </source>
</evidence>
<feature type="DNA-binding region" description="Homeobox" evidence="1">
    <location>
        <begin position="224"/>
        <end position="287"/>
    </location>
</feature>
<dbReference type="GO" id="GO:0003677">
    <property type="term" value="F:DNA binding"/>
    <property type="evidence" value="ECO:0007669"/>
    <property type="project" value="UniProtKB-UniRule"/>
</dbReference>
<proteinExistence type="predicted"/>
<keyword evidence="1 2" id="KW-0371">Homeobox</keyword>
<sequence>MTEQQLPHHTKDWQGLPRMDALSDHDDDDDIDSACALRQDTSLCFIKDHINLHSSLYHQHILTSNRFLLSSPKRNANKMSESSSSKSKQKPKSAGIGAITVVTKTTTTTTITGFPVVDVSSRRGKIMAQHVAQQAASPNNSSSDTSSSSSDEDEENRDDMLSMDSMFAATLSFPSPKRQNHTSACAYQRHEASTTTHPQAASQSTATPEILKSKSTKKTPMAKSKRTTTSYDAETTAYLKRAFFNYYSKQCKLTREQREAVIRETGLHSRKITYWFSNHKRRLGTELAIYRKLTREHKIKDYDAFVQWRQDQKLPAYITREEISSFKASR</sequence>
<evidence type="ECO:0000256" key="2">
    <source>
        <dbReference type="RuleBase" id="RU000682"/>
    </source>
</evidence>
<keyword evidence="1 2" id="KW-0238">DNA-binding</keyword>
<keyword evidence="1 2" id="KW-0539">Nucleus</keyword>
<dbReference type="SUPFAM" id="SSF46689">
    <property type="entry name" value="Homeodomain-like"/>
    <property type="match status" value="1"/>
</dbReference>
<dbReference type="Pfam" id="PF00046">
    <property type="entry name" value="Homeodomain"/>
    <property type="match status" value="1"/>
</dbReference>
<feature type="region of interest" description="Disordered" evidence="3">
    <location>
        <begin position="1"/>
        <end position="25"/>
    </location>
</feature>
<dbReference type="Proteomes" id="UP000053815">
    <property type="component" value="Unassembled WGS sequence"/>
</dbReference>
<dbReference type="InterPro" id="IPR009057">
    <property type="entry name" value="Homeodomain-like_sf"/>
</dbReference>
<feature type="compositionally biased region" description="Polar residues" evidence="3">
    <location>
        <begin position="193"/>
        <end position="207"/>
    </location>
</feature>
<dbReference type="InterPro" id="IPR001356">
    <property type="entry name" value="HD"/>
</dbReference>
<dbReference type="PROSITE" id="PS50071">
    <property type="entry name" value="HOMEOBOX_2"/>
    <property type="match status" value="1"/>
</dbReference>
<evidence type="ECO:0000313" key="6">
    <source>
        <dbReference type="Proteomes" id="UP000053815"/>
    </source>
</evidence>
<feature type="compositionally biased region" description="Low complexity" evidence="3">
    <location>
        <begin position="132"/>
        <end position="149"/>
    </location>
</feature>
<comment type="subcellular location">
    <subcellularLocation>
        <location evidence="1 2">Nucleus</location>
    </subcellularLocation>
</comment>
<organism evidence="5">
    <name type="scientific">Mucor ambiguus</name>
    <dbReference type="NCBI Taxonomy" id="91626"/>
    <lineage>
        <taxon>Eukaryota</taxon>
        <taxon>Fungi</taxon>
        <taxon>Fungi incertae sedis</taxon>
        <taxon>Mucoromycota</taxon>
        <taxon>Mucoromycotina</taxon>
        <taxon>Mucoromycetes</taxon>
        <taxon>Mucorales</taxon>
        <taxon>Mucorineae</taxon>
        <taxon>Mucoraceae</taxon>
        <taxon>Mucor</taxon>
    </lineage>
</organism>
<protein>
    <recommendedName>
        <fullName evidence="4">Homeobox domain-containing protein</fullName>
    </recommendedName>
</protein>
<dbReference type="OrthoDB" id="2389483at2759"/>
<gene>
    <name evidence="5" type="ORF">MAM1_0354d09972</name>
</gene>
<evidence type="ECO:0000259" key="4">
    <source>
        <dbReference type="PROSITE" id="PS50071"/>
    </source>
</evidence>
<dbReference type="CDD" id="cd00086">
    <property type="entry name" value="homeodomain"/>
    <property type="match status" value="1"/>
</dbReference>
<feature type="domain" description="Homeobox" evidence="4">
    <location>
        <begin position="222"/>
        <end position="286"/>
    </location>
</feature>
<feature type="region of interest" description="Disordered" evidence="3">
    <location>
        <begin position="126"/>
        <end position="158"/>
    </location>
</feature>
<dbReference type="SMART" id="SM00389">
    <property type="entry name" value="HOX"/>
    <property type="match status" value="1"/>
</dbReference>
<dbReference type="EMBL" id="DF836643">
    <property type="protein sequence ID" value="GAN10431.1"/>
    <property type="molecule type" value="Genomic_DNA"/>
</dbReference>
<reference evidence="5" key="1">
    <citation type="submission" date="2014-09" db="EMBL/GenBank/DDBJ databases">
        <title>Draft genome sequence of an oleaginous Mucoromycotina fungus Mucor ambiguus NBRC6742.</title>
        <authorList>
            <person name="Takeda I."/>
            <person name="Yamane N."/>
            <person name="Morita T."/>
            <person name="Tamano K."/>
            <person name="Machida M."/>
            <person name="Baker S."/>
            <person name="Koike H."/>
        </authorList>
    </citation>
    <scope>NUCLEOTIDE SEQUENCE</scope>
    <source>
        <strain evidence="5">NBRC 6742</strain>
    </source>
</reference>
<evidence type="ECO:0000256" key="1">
    <source>
        <dbReference type="PROSITE-ProRule" id="PRU00108"/>
    </source>
</evidence>
<feature type="region of interest" description="Disordered" evidence="3">
    <location>
        <begin position="74"/>
        <end position="94"/>
    </location>
</feature>
<name>A0A0C9MI08_9FUNG</name>
<keyword evidence="6" id="KW-1185">Reference proteome</keyword>
<feature type="region of interest" description="Disordered" evidence="3">
    <location>
        <begin position="172"/>
        <end position="225"/>
    </location>
</feature>
<dbReference type="STRING" id="91626.A0A0C9MI08"/>
<dbReference type="AlphaFoldDB" id="A0A0C9MI08"/>
<dbReference type="GO" id="GO:0005634">
    <property type="term" value="C:nucleus"/>
    <property type="evidence" value="ECO:0007669"/>
    <property type="project" value="UniProtKB-SubCell"/>
</dbReference>
<accession>A0A0C9MI08</accession>